<proteinExistence type="predicted"/>
<dbReference type="EMBL" id="CAUEEQ010039947">
    <property type="protein sequence ID" value="CAJ0955302.1"/>
    <property type="molecule type" value="Genomic_DNA"/>
</dbReference>
<evidence type="ECO:0000313" key="2">
    <source>
        <dbReference type="EMBL" id="CAJ0955302.1"/>
    </source>
</evidence>
<feature type="compositionally biased region" description="Low complexity" evidence="1">
    <location>
        <begin position="31"/>
        <end position="44"/>
    </location>
</feature>
<feature type="region of interest" description="Disordered" evidence="1">
    <location>
        <begin position="1"/>
        <end position="77"/>
    </location>
</feature>
<feature type="compositionally biased region" description="Low complexity" evidence="1">
    <location>
        <begin position="112"/>
        <end position="121"/>
    </location>
</feature>
<comment type="caution">
    <text evidence="2">The sequence shown here is derived from an EMBL/GenBank/DDBJ whole genome shotgun (WGS) entry which is preliminary data.</text>
</comment>
<feature type="non-terminal residue" evidence="2">
    <location>
        <position position="1"/>
    </location>
</feature>
<evidence type="ECO:0000313" key="3">
    <source>
        <dbReference type="Proteomes" id="UP001176940"/>
    </source>
</evidence>
<organism evidence="2 3">
    <name type="scientific">Ranitomeya imitator</name>
    <name type="common">mimic poison frog</name>
    <dbReference type="NCBI Taxonomy" id="111125"/>
    <lineage>
        <taxon>Eukaryota</taxon>
        <taxon>Metazoa</taxon>
        <taxon>Chordata</taxon>
        <taxon>Craniata</taxon>
        <taxon>Vertebrata</taxon>
        <taxon>Euteleostomi</taxon>
        <taxon>Amphibia</taxon>
        <taxon>Batrachia</taxon>
        <taxon>Anura</taxon>
        <taxon>Neobatrachia</taxon>
        <taxon>Hyloidea</taxon>
        <taxon>Dendrobatidae</taxon>
        <taxon>Dendrobatinae</taxon>
        <taxon>Ranitomeya</taxon>
    </lineage>
</organism>
<feature type="compositionally biased region" description="Polar residues" evidence="1">
    <location>
        <begin position="55"/>
        <end position="77"/>
    </location>
</feature>
<keyword evidence="3" id="KW-1185">Reference proteome</keyword>
<reference evidence="2" key="1">
    <citation type="submission" date="2023-07" db="EMBL/GenBank/DDBJ databases">
        <authorList>
            <person name="Stuckert A."/>
        </authorList>
    </citation>
    <scope>NUCLEOTIDE SEQUENCE</scope>
</reference>
<feature type="region of interest" description="Disordered" evidence="1">
    <location>
        <begin position="105"/>
        <end position="134"/>
    </location>
</feature>
<gene>
    <name evidence="2" type="ORF">RIMI_LOCUS15085326</name>
</gene>
<dbReference type="Proteomes" id="UP001176940">
    <property type="component" value="Unassembled WGS sequence"/>
</dbReference>
<protein>
    <submittedName>
        <fullName evidence="2">Uncharacterized protein</fullName>
    </submittedName>
</protein>
<sequence length="184" mass="19720">VDTVSSRGRTRSTASSAGDDAPSPTDPSAESLLGLGSLRISSEGSDGESDPRKPNSATESEGSPELSSQAHLPPSRSSHAANLEILGKYHIRYILNVNAEPAQRLREERRLSSTSRSPSPTTGARNPVAMRLGPTSAGSWSIVSQVSAARSRSRVAYLNAEAQSLAERRLRFCEEEKIEHLPEL</sequence>
<accession>A0ABN9M2S4</accession>
<name>A0ABN9M2S4_9NEOB</name>
<feature type="compositionally biased region" description="Low complexity" evidence="1">
    <location>
        <begin position="1"/>
        <end position="18"/>
    </location>
</feature>
<evidence type="ECO:0000256" key="1">
    <source>
        <dbReference type="SAM" id="MobiDB-lite"/>
    </source>
</evidence>